<proteinExistence type="predicted"/>
<dbReference type="Proteomes" id="UP000094056">
    <property type="component" value="Unassembled WGS sequence"/>
</dbReference>
<dbReference type="EMBL" id="MAYW01000001">
    <property type="protein sequence ID" value="ODS34752.1"/>
    <property type="molecule type" value="Genomic_DNA"/>
</dbReference>
<evidence type="ECO:0000259" key="1">
    <source>
        <dbReference type="Pfam" id="PF20582"/>
    </source>
</evidence>
<dbReference type="PANTHER" id="PTHR30471">
    <property type="entry name" value="DNA REPAIR PROTEIN RADC"/>
    <property type="match status" value="1"/>
</dbReference>
<dbReference type="Pfam" id="PF20582">
    <property type="entry name" value="UPF0758_N"/>
    <property type="match status" value="1"/>
</dbReference>
<feature type="domain" description="UPF0758" evidence="1">
    <location>
        <begin position="8"/>
        <end position="55"/>
    </location>
</feature>
<dbReference type="PANTHER" id="PTHR30471:SF3">
    <property type="entry name" value="UPF0758 PROTEIN YEES-RELATED"/>
    <property type="match status" value="1"/>
</dbReference>
<sequence length="87" mass="10003">MLNYWVFLLRTGIDGKSAVDIARELFQKFKTLRTMSGIDIIEFKKISGLKDAKIAHIKAAIELGRRMMSEEKAFEGLIEEYEIHAVK</sequence>
<comment type="caution">
    <text evidence="2">The sequence shown here is derived from an EMBL/GenBank/DDBJ whole genome shotgun (WGS) entry which is preliminary data.</text>
</comment>
<gene>
    <name evidence="2" type="ORF">SCARUB_00012</name>
</gene>
<dbReference type="SUPFAM" id="SSF47781">
    <property type="entry name" value="RuvA domain 2-like"/>
    <property type="match status" value="1"/>
</dbReference>
<protein>
    <submittedName>
        <fullName evidence="2">DNA repair protein RadC</fullName>
    </submittedName>
</protein>
<dbReference type="AlphaFoldDB" id="A0A1E3XGM3"/>
<evidence type="ECO:0000313" key="3">
    <source>
        <dbReference type="Proteomes" id="UP000094056"/>
    </source>
</evidence>
<dbReference type="InterPro" id="IPR001405">
    <property type="entry name" value="UPF0758"/>
</dbReference>
<reference evidence="2 3" key="1">
    <citation type="submission" date="2016-07" db="EMBL/GenBank/DDBJ databases">
        <title>Draft genome of Scalindua rubra, obtained from a brine-seawater interface in the Red Sea, sheds light on salt adaptation in anammox bacteria.</title>
        <authorList>
            <person name="Speth D.R."/>
            <person name="Lagkouvardos I."/>
            <person name="Wang Y."/>
            <person name="Qian P.-Y."/>
            <person name="Dutilh B.E."/>
            <person name="Jetten M.S."/>
        </authorList>
    </citation>
    <scope>NUCLEOTIDE SEQUENCE [LARGE SCALE GENOMIC DNA]</scope>
    <source>
        <strain evidence="2">BSI-1</strain>
    </source>
</reference>
<name>A0A1E3XGM3_9BACT</name>
<accession>A0A1E3XGM3</accession>
<dbReference type="InterPro" id="IPR010994">
    <property type="entry name" value="RuvA_2-like"/>
</dbReference>
<organism evidence="2 3">
    <name type="scientific">Candidatus Scalindua rubra</name>
    <dbReference type="NCBI Taxonomy" id="1872076"/>
    <lineage>
        <taxon>Bacteria</taxon>
        <taxon>Pseudomonadati</taxon>
        <taxon>Planctomycetota</taxon>
        <taxon>Candidatus Brocadiia</taxon>
        <taxon>Candidatus Brocadiales</taxon>
        <taxon>Candidatus Scalinduaceae</taxon>
        <taxon>Candidatus Scalindua</taxon>
    </lineage>
</organism>
<dbReference type="InterPro" id="IPR046778">
    <property type="entry name" value="UPF0758_N"/>
</dbReference>
<evidence type="ECO:0000313" key="2">
    <source>
        <dbReference type="EMBL" id="ODS34752.1"/>
    </source>
</evidence>